<dbReference type="Pfam" id="PF01425">
    <property type="entry name" value="Amidase"/>
    <property type="match status" value="1"/>
</dbReference>
<organism evidence="4 5">
    <name type="scientific">Kaustia mangrovi</name>
    <dbReference type="NCBI Taxonomy" id="2593653"/>
    <lineage>
        <taxon>Bacteria</taxon>
        <taxon>Pseudomonadati</taxon>
        <taxon>Pseudomonadota</taxon>
        <taxon>Alphaproteobacteria</taxon>
        <taxon>Hyphomicrobiales</taxon>
        <taxon>Parvibaculaceae</taxon>
        <taxon>Kaustia</taxon>
    </lineage>
</organism>
<reference evidence="4 5" key="1">
    <citation type="submission" date="2020-06" db="EMBL/GenBank/DDBJ databases">
        <title>Genome sequence of 2 isolates from Red Sea Mangroves.</title>
        <authorList>
            <person name="Sefrji F."/>
            <person name="Michoud G."/>
            <person name="Merlino G."/>
            <person name="Daffonchio D."/>
        </authorList>
    </citation>
    <scope>NUCLEOTIDE SEQUENCE [LARGE SCALE GENOMIC DNA]</scope>
    <source>
        <strain evidence="4 5">R1DC25</strain>
    </source>
</reference>
<dbReference type="PANTHER" id="PTHR11895">
    <property type="entry name" value="TRANSAMIDASE"/>
    <property type="match status" value="1"/>
</dbReference>
<accession>A0A7S8C206</accession>
<feature type="domain" description="Amidase" evidence="3">
    <location>
        <begin position="30"/>
        <end position="436"/>
    </location>
</feature>
<dbReference type="PANTHER" id="PTHR11895:SF151">
    <property type="entry name" value="GLUTAMYL-TRNA(GLN) AMIDOTRANSFERASE SUBUNIT A"/>
    <property type="match status" value="1"/>
</dbReference>
<evidence type="ECO:0000259" key="3">
    <source>
        <dbReference type="Pfam" id="PF01425"/>
    </source>
</evidence>
<feature type="region of interest" description="Disordered" evidence="2">
    <location>
        <begin position="138"/>
        <end position="158"/>
    </location>
</feature>
<dbReference type="GO" id="GO:0003824">
    <property type="term" value="F:catalytic activity"/>
    <property type="evidence" value="ECO:0007669"/>
    <property type="project" value="InterPro"/>
</dbReference>
<dbReference type="InterPro" id="IPR036928">
    <property type="entry name" value="AS_sf"/>
</dbReference>
<dbReference type="KEGG" id="kmn:HW532_03795"/>
<dbReference type="Proteomes" id="UP000593594">
    <property type="component" value="Chromosome"/>
</dbReference>
<evidence type="ECO:0000256" key="2">
    <source>
        <dbReference type="SAM" id="MobiDB-lite"/>
    </source>
</evidence>
<dbReference type="AlphaFoldDB" id="A0A7S8C206"/>
<protein>
    <submittedName>
        <fullName evidence="4">Amidase</fullName>
    </submittedName>
</protein>
<evidence type="ECO:0000313" key="5">
    <source>
        <dbReference type="Proteomes" id="UP000593594"/>
    </source>
</evidence>
<dbReference type="RefSeq" id="WP_213163143.1">
    <property type="nucleotide sequence ID" value="NZ_CP058214.1"/>
</dbReference>
<evidence type="ECO:0000313" key="4">
    <source>
        <dbReference type="EMBL" id="QPC41916.1"/>
    </source>
</evidence>
<name>A0A7S8C206_9HYPH</name>
<dbReference type="SUPFAM" id="SSF75304">
    <property type="entry name" value="Amidase signature (AS) enzymes"/>
    <property type="match status" value="1"/>
</dbReference>
<comment type="similarity">
    <text evidence="1">Belongs to the amidase family.</text>
</comment>
<gene>
    <name evidence="4" type="ORF">HW532_03795</name>
</gene>
<proteinExistence type="inferred from homology"/>
<dbReference type="EMBL" id="CP058214">
    <property type="protein sequence ID" value="QPC41916.1"/>
    <property type="molecule type" value="Genomic_DNA"/>
</dbReference>
<keyword evidence="5" id="KW-1185">Reference proteome</keyword>
<sequence length="454" mass="47638">MARKTDPELARLSAADALGRLERGEAKAVDLVDACLDRIAAREPEVGAWTYLDRDHAIAQAEAADGRRASGRSPGPLHGLPVGVKDIIDTADMPTENGAALDAGRRPRTDAAVVERLRAAGAVIMGKTVTTELAFLTPAGTRNPHDPERTPGGSSSGSAAAVADFMVPLAVGSQTAGSVIRPASFCGVVGYKPSRGLISRAGVLPVAEPLDTMGVFARTVGDAAMLAQALCGPDPRDPAALVQPVPRLAAAAASGPPVKPLFAFVRQPAWEELAEDDMREAFAELAGFLGEQCDEVALPEPFSKGLDIHRTIMFAGLARHYAHYYNRGGDTLSAGARAAVEEGRTVLAHDYLVALDWVALLNAGLEQIFERYDAIVTPAAPGQAPKDLATTGNAAFCSLWTMCGVPAVTLPLLEGYDGMPIGVQLIGPRGGDERLLRTARWLMEETARADGQEG</sequence>
<evidence type="ECO:0000256" key="1">
    <source>
        <dbReference type="ARBA" id="ARBA00009199"/>
    </source>
</evidence>
<dbReference type="Gene3D" id="3.90.1300.10">
    <property type="entry name" value="Amidase signature (AS) domain"/>
    <property type="match status" value="1"/>
</dbReference>
<dbReference type="InterPro" id="IPR000120">
    <property type="entry name" value="Amidase"/>
</dbReference>
<dbReference type="InterPro" id="IPR023631">
    <property type="entry name" value="Amidase_dom"/>
</dbReference>